<comment type="similarity">
    <text evidence="1">Belongs to the BlaI transcriptional regulatory family.</text>
</comment>
<accession>A0A1I0RE52</accession>
<dbReference type="OrthoDB" id="9795583at2"/>
<dbReference type="Proteomes" id="UP000199701">
    <property type="component" value="Unassembled WGS sequence"/>
</dbReference>
<evidence type="ECO:0000256" key="3">
    <source>
        <dbReference type="ARBA" id="ARBA00023125"/>
    </source>
</evidence>
<organism evidence="5 6">
    <name type="scientific">[Clostridium] fimetarium</name>
    <dbReference type="NCBI Taxonomy" id="99656"/>
    <lineage>
        <taxon>Bacteria</taxon>
        <taxon>Bacillati</taxon>
        <taxon>Bacillota</taxon>
        <taxon>Clostridia</taxon>
        <taxon>Lachnospirales</taxon>
        <taxon>Lachnospiraceae</taxon>
    </lineage>
</organism>
<proteinExistence type="inferred from homology"/>
<evidence type="ECO:0000256" key="1">
    <source>
        <dbReference type="ARBA" id="ARBA00011046"/>
    </source>
</evidence>
<dbReference type="GO" id="GO:0003677">
    <property type="term" value="F:DNA binding"/>
    <property type="evidence" value="ECO:0007669"/>
    <property type="project" value="UniProtKB-KW"/>
</dbReference>
<dbReference type="EMBL" id="FOJI01000014">
    <property type="protein sequence ID" value="SEW39086.1"/>
    <property type="molecule type" value="Genomic_DNA"/>
</dbReference>
<dbReference type="InterPro" id="IPR005650">
    <property type="entry name" value="BlaI_family"/>
</dbReference>
<reference evidence="5 6" key="1">
    <citation type="submission" date="2016-10" db="EMBL/GenBank/DDBJ databases">
        <authorList>
            <person name="de Groot N.N."/>
        </authorList>
    </citation>
    <scope>NUCLEOTIDE SEQUENCE [LARGE SCALE GENOMIC DNA]</scope>
    <source>
        <strain evidence="5 6">DSM 9179</strain>
    </source>
</reference>
<dbReference type="InterPro" id="IPR036390">
    <property type="entry name" value="WH_DNA-bd_sf"/>
</dbReference>
<evidence type="ECO:0000256" key="4">
    <source>
        <dbReference type="ARBA" id="ARBA00023163"/>
    </source>
</evidence>
<evidence type="ECO:0000256" key="2">
    <source>
        <dbReference type="ARBA" id="ARBA00023015"/>
    </source>
</evidence>
<dbReference type="PIRSF" id="PIRSF019455">
    <property type="entry name" value="CopR_AtkY"/>
    <property type="match status" value="1"/>
</dbReference>
<sequence length="124" mass="14629">MKRLPDSELELMMIIWRAEKPVTRTEIEEGLNDERKLSPTAILSFLSRLEEKGFLKIKKQGKSNIYTPIIKEQDYTRKESKSILQKMYHNSVKSFMTALYDGDNLSEDDIKELQNFIDEKRRGK</sequence>
<dbReference type="AlphaFoldDB" id="A0A1I0RE52"/>
<dbReference type="RefSeq" id="WP_092455990.1">
    <property type="nucleotide sequence ID" value="NZ_FOJI01000014.1"/>
</dbReference>
<keyword evidence="2" id="KW-0805">Transcription regulation</keyword>
<keyword evidence="4" id="KW-0804">Transcription</keyword>
<keyword evidence="6" id="KW-1185">Reference proteome</keyword>
<protein>
    <submittedName>
        <fullName evidence="5">Predicted transcriptional regulator</fullName>
    </submittedName>
</protein>
<dbReference type="Gene3D" id="1.10.4040.10">
    <property type="entry name" value="Penicillinase repressor domain"/>
    <property type="match status" value="1"/>
</dbReference>
<name>A0A1I0RE52_9FIRM</name>
<dbReference type="InterPro" id="IPR036388">
    <property type="entry name" value="WH-like_DNA-bd_sf"/>
</dbReference>
<keyword evidence="3" id="KW-0238">DNA-binding</keyword>
<evidence type="ECO:0000313" key="6">
    <source>
        <dbReference type="Proteomes" id="UP000199701"/>
    </source>
</evidence>
<dbReference type="GO" id="GO:0045892">
    <property type="term" value="P:negative regulation of DNA-templated transcription"/>
    <property type="evidence" value="ECO:0007669"/>
    <property type="project" value="InterPro"/>
</dbReference>
<evidence type="ECO:0000313" key="5">
    <source>
        <dbReference type="EMBL" id="SEW39086.1"/>
    </source>
</evidence>
<dbReference type="Gene3D" id="1.10.10.10">
    <property type="entry name" value="Winged helix-like DNA-binding domain superfamily/Winged helix DNA-binding domain"/>
    <property type="match status" value="1"/>
</dbReference>
<dbReference type="Pfam" id="PF03965">
    <property type="entry name" value="Penicillinase_R"/>
    <property type="match status" value="1"/>
</dbReference>
<gene>
    <name evidence="5" type="ORF">SAMN05421659_11494</name>
</gene>
<dbReference type="STRING" id="99656.SAMN05421659_11494"/>
<dbReference type="SUPFAM" id="SSF46785">
    <property type="entry name" value="Winged helix' DNA-binding domain"/>
    <property type="match status" value="1"/>
</dbReference>